<reference evidence="2 3" key="1">
    <citation type="journal article" date="2017" name="ISME J.">
        <title>Potential for microbial H2 and metal transformations associated with novel bacteria and archaea in deep terrestrial subsurface sediments.</title>
        <authorList>
            <person name="Hernsdorf A.W."/>
            <person name="Amano Y."/>
            <person name="Miyakawa K."/>
            <person name="Ise K."/>
            <person name="Suzuki Y."/>
            <person name="Anantharaman K."/>
            <person name="Probst A."/>
            <person name="Burstein D."/>
            <person name="Thomas B.C."/>
            <person name="Banfield J.F."/>
        </authorList>
    </citation>
    <scope>NUCLEOTIDE SEQUENCE [LARGE SCALE GENOMIC DNA]</scope>
    <source>
        <strain evidence="2">HGW-Dojkabacteria-1</strain>
    </source>
</reference>
<evidence type="ECO:0000313" key="2">
    <source>
        <dbReference type="EMBL" id="PKN02545.1"/>
    </source>
</evidence>
<keyword evidence="1" id="KW-0472">Membrane</keyword>
<evidence type="ECO:0000313" key="3">
    <source>
        <dbReference type="Proteomes" id="UP000233417"/>
    </source>
</evidence>
<accession>A0A2N2F2V2</accession>
<name>A0A2N2F2V2_9BACT</name>
<keyword evidence="1" id="KW-0812">Transmembrane</keyword>
<protein>
    <submittedName>
        <fullName evidence="2">Uncharacterized protein</fullName>
    </submittedName>
</protein>
<proteinExistence type="predicted"/>
<sequence length="323" mass="37296">MKIQGSKKTALIVLGIFVAILVVVLAFVLFSGMRKKYPEDPVKMKNLGSSNQQVEITSLDFQIEEKDLPLYSVQPKIHINQVEQMIDRMGLSLQRKDIVKDSYIEWSDGENTFVYDSVLDSVSFQLSRRISLERGGSSFSTAFKRYFDLEYEFKLVRERKNLDGGITYYGSRLLDNMPMQYGANYEYTDILSFNTEGNLESGKLLLAEIEKHDYYLPLINKRELNEYINTRGYPKEHYIDTSVLADILELDYLDDEWSKIENTLEDCRARTLETVFLYKTSNQGYLLPVFKILSNCKVVASGSEYTVPTTFYVNAVDPRYVSL</sequence>
<comment type="caution">
    <text evidence="2">The sequence shown here is derived from an EMBL/GenBank/DDBJ whole genome shotgun (WGS) entry which is preliminary data.</text>
</comment>
<evidence type="ECO:0000256" key="1">
    <source>
        <dbReference type="SAM" id="Phobius"/>
    </source>
</evidence>
<dbReference type="AlphaFoldDB" id="A0A2N2F2V2"/>
<feature type="transmembrane region" description="Helical" evidence="1">
    <location>
        <begin position="12"/>
        <end position="33"/>
    </location>
</feature>
<organism evidence="2 3">
    <name type="scientific">Candidatus Dojkabacteria bacterium HGW-Dojkabacteria-1</name>
    <dbReference type="NCBI Taxonomy" id="2013761"/>
    <lineage>
        <taxon>Bacteria</taxon>
        <taxon>Candidatus Dojkabacteria</taxon>
    </lineage>
</organism>
<keyword evidence="1" id="KW-1133">Transmembrane helix</keyword>
<gene>
    <name evidence="2" type="ORF">CVU76_00685</name>
</gene>
<dbReference type="EMBL" id="PHAO01000001">
    <property type="protein sequence ID" value="PKN02545.1"/>
    <property type="molecule type" value="Genomic_DNA"/>
</dbReference>
<dbReference type="Proteomes" id="UP000233417">
    <property type="component" value="Unassembled WGS sequence"/>
</dbReference>